<dbReference type="InterPro" id="IPR018330">
    <property type="entry name" value="RecT_fam"/>
</dbReference>
<dbReference type="Pfam" id="PF03837">
    <property type="entry name" value="RecT"/>
    <property type="match status" value="1"/>
</dbReference>
<dbReference type="EMBL" id="CP002391">
    <property type="protein sequence ID" value="EEQ64580.1"/>
    <property type="molecule type" value="Genomic_DNA"/>
</dbReference>
<dbReference type="GeneID" id="57089511"/>
<dbReference type="NCBIfam" id="TIGR00616">
    <property type="entry name" value="rect"/>
    <property type="match status" value="1"/>
</dbReference>
<sequence>MATTDLQKQLNQVSQAQHKSTPVAVIKNLLKGEATKDRFNEVLGAKAPQFMSSIINIVNSNRQLQNVDAMSVISSAMVAATLDLPIDPNLGYMWLVPYKGQAQPQMGYKGYIQLALRTGQYRSINAERVYEGEIKNWDRFTETYERGNRESDKVVGYLGHFQLVNGFEKTVYWTMEQMEAHRRAFSKNSSGVKPSGVWASHYDAMAIKTVLRNMLSKWGILSIQMQDAVSKDEKPQVFDEDTGELSTDPKWASNATEDEDPDSVDPETAKKAEDFFNGDDSVDK</sequence>
<name>A0A826HQP0_LACPA</name>
<feature type="region of interest" description="Disordered" evidence="1">
    <location>
        <begin position="231"/>
        <end position="284"/>
    </location>
</feature>
<dbReference type="Proteomes" id="UP000015927">
    <property type="component" value="Chromosome"/>
</dbReference>
<dbReference type="AlphaFoldDB" id="A0A826HQP0"/>
<organism evidence="2 3">
    <name type="scientific">Lacticaseibacillus paracasei subsp. paracasei 8700:2</name>
    <dbReference type="NCBI Taxonomy" id="537973"/>
    <lineage>
        <taxon>Bacteria</taxon>
        <taxon>Bacillati</taxon>
        <taxon>Bacillota</taxon>
        <taxon>Bacilli</taxon>
        <taxon>Lactobacillales</taxon>
        <taxon>Lactobacillaceae</taxon>
        <taxon>Lacticaseibacillus</taxon>
    </lineage>
</organism>
<dbReference type="GO" id="GO:0003677">
    <property type="term" value="F:DNA binding"/>
    <property type="evidence" value="ECO:0007669"/>
    <property type="project" value="InterPro"/>
</dbReference>
<dbReference type="KEGG" id="lpi:LBPG_00029"/>
<reference evidence="2 3" key="1">
    <citation type="submission" date="2010-12" db="EMBL/GenBank/DDBJ databases">
        <title>The Genome Sequence of Lactobacillus paracasei subsp. paracasei strain 8700:2.</title>
        <authorList>
            <consortium name="The Broad Institute Genome Sequencing Platform"/>
            <person name="Ward D."/>
            <person name="Earl A."/>
            <person name="Feldgarden M."/>
            <person name="Young S.K."/>
            <person name="Gargeya S."/>
            <person name="Zeng Q."/>
            <person name="Alvarado L."/>
            <person name="Berlin A."/>
            <person name="Bochicchio J."/>
            <person name="Chapman S.B."/>
            <person name="Chen Z."/>
            <person name="Freedman E."/>
            <person name="Gellesch M."/>
            <person name="Goldberg J."/>
            <person name="Griggs A."/>
            <person name="Gujja S."/>
            <person name="Heilman E."/>
            <person name="Heiman D."/>
            <person name="Howarth C."/>
            <person name="Mehta T."/>
            <person name="Neiman D."/>
            <person name="Pearson M."/>
            <person name="Roberts A."/>
            <person name="Saif S."/>
            <person name="Shea T."/>
            <person name="Shenoy N."/>
            <person name="Sisk P."/>
            <person name="Stolte C."/>
            <person name="Sykes S."/>
            <person name="White J."/>
            <person name="Yandava C."/>
            <person name="Saulnier D."/>
            <person name="Haas B."/>
            <person name="Nusbaum C."/>
            <person name="Birren B."/>
        </authorList>
    </citation>
    <scope>NUCLEOTIDE SEQUENCE [LARGE SCALE GENOMIC DNA]</scope>
    <source>
        <strain evidence="2 3">8700:2</strain>
    </source>
</reference>
<evidence type="ECO:0000313" key="3">
    <source>
        <dbReference type="Proteomes" id="UP000015927"/>
    </source>
</evidence>
<accession>A0A826HQP0</accession>
<dbReference type="InterPro" id="IPR004590">
    <property type="entry name" value="ssDNA_annealing_RecT"/>
</dbReference>
<dbReference type="GO" id="GO:0006259">
    <property type="term" value="P:DNA metabolic process"/>
    <property type="evidence" value="ECO:0007669"/>
    <property type="project" value="InterPro"/>
</dbReference>
<dbReference type="RefSeq" id="WP_003657844.1">
    <property type="nucleotide sequence ID" value="NC_022112.1"/>
</dbReference>
<evidence type="ECO:0000313" key="2">
    <source>
        <dbReference type="EMBL" id="EEQ64580.1"/>
    </source>
</evidence>
<proteinExistence type="predicted"/>
<feature type="compositionally biased region" description="Acidic residues" evidence="1">
    <location>
        <begin position="256"/>
        <end position="265"/>
    </location>
</feature>
<gene>
    <name evidence="2" type="ORF">LBPG_00029</name>
</gene>
<evidence type="ECO:0000256" key="1">
    <source>
        <dbReference type="SAM" id="MobiDB-lite"/>
    </source>
</evidence>
<protein>
    <submittedName>
        <fullName evidence="2">Phage recombinase RecT</fullName>
    </submittedName>
</protein>